<name>A0A4Y2T0M4_ARAVE</name>
<accession>A0A4Y2T0M4</accession>
<dbReference type="AlphaFoldDB" id="A0A4Y2T0M4"/>
<evidence type="ECO:0000256" key="1">
    <source>
        <dbReference type="SAM" id="MobiDB-lite"/>
    </source>
</evidence>
<dbReference type="Proteomes" id="UP000499080">
    <property type="component" value="Unassembled WGS sequence"/>
</dbReference>
<protein>
    <submittedName>
        <fullName evidence="2">Uncharacterized protein</fullName>
    </submittedName>
</protein>
<comment type="caution">
    <text evidence="2">The sequence shown here is derived from an EMBL/GenBank/DDBJ whole genome shotgun (WGS) entry which is preliminary data.</text>
</comment>
<feature type="region of interest" description="Disordered" evidence="1">
    <location>
        <begin position="102"/>
        <end position="141"/>
    </location>
</feature>
<evidence type="ECO:0000313" key="3">
    <source>
        <dbReference type="Proteomes" id="UP000499080"/>
    </source>
</evidence>
<dbReference type="EMBL" id="BGPR01025334">
    <property type="protein sequence ID" value="GBN94134.1"/>
    <property type="molecule type" value="Genomic_DNA"/>
</dbReference>
<evidence type="ECO:0000313" key="2">
    <source>
        <dbReference type="EMBL" id="GBN94134.1"/>
    </source>
</evidence>
<sequence>MNDNIYHEGKRNKYIYLKRSIDFALLSLSEQNHHLIQFIYNKVRFVATQGPFWDGPRNFEPRSDDEDDTELAPPLQTSGPHQLEDFWRRGKWRVPVPLTRQFFDGSGFEPGNLQPRGRNLNTRSPRPQQDHKNQNSQDILF</sequence>
<gene>
    <name evidence="2" type="ORF">AVEN_56085_1</name>
</gene>
<feature type="region of interest" description="Disordered" evidence="1">
    <location>
        <begin position="53"/>
        <end position="82"/>
    </location>
</feature>
<reference evidence="2 3" key="1">
    <citation type="journal article" date="2019" name="Sci. Rep.">
        <title>Orb-weaving spider Araneus ventricosus genome elucidates the spidroin gene catalogue.</title>
        <authorList>
            <person name="Kono N."/>
            <person name="Nakamura H."/>
            <person name="Ohtoshi R."/>
            <person name="Moran D.A.P."/>
            <person name="Shinohara A."/>
            <person name="Yoshida Y."/>
            <person name="Fujiwara M."/>
            <person name="Mori M."/>
            <person name="Tomita M."/>
            <person name="Arakawa K."/>
        </authorList>
    </citation>
    <scope>NUCLEOTIDE SEQUENCE [LARGE SCALE GENOMIC DNA]</scope>
</reference>
<organism evidence="2 3">
    <name type="scientific">Araneus ventricosus</name>
    <name type="common">Orbweaver spider</name>
    <name type="synonym">Epeira ventricosa</name>
    <dbReference type="NCBI Taxonomy" id="182803"/>
    <lineage>
        <taxon>Eukaryota</taxon>
        <taxon>Metazoa</taxon>
        <taxon>Ecdysozoa</taxon>
        <taxon>Arthropoda</taxon>
        <taxon>Chelicerata</taxon>
        <taxon>Arachnida</taxon>
        <taxon>Araneae</taxon>
        <taxon>Araneomorphae</taxon>
        <taxon>Entelegynae</taxon>
        <taxon>Araneoidea</taxon>
        <taxon>Araneidae</taxon>
        <taxon>Araneus</taxon>
    </lineage>
</organism>
<keyword evidence="3" id="KW-1185">Reference proteome</keyword>
<proteinExistence type="predicted"/>